<gene>
    <name evidence="1" type="ORF">VTL71DRAFT_13303</name>
</gene>
<organism evidence="1 2">
    <name type="scientific">Oculimacula yallundae</name>
    <dbReference type="NCBI Taxonomy" id="86028"/>
    <lineage>
        <taxon>Eukaryota</taxon>
        <taxon>Fungi</taxon>
        <taxon>Dikarya</taxon>
        <taxon>Ascomycota</taxon>
        <taxon>Pezizomycotina</taxon>
        <taxon>Leotiomycetes</taxon>
        <taxon>Helotiales</taxon>
        <taxon>Ploettnerulaceae</taxon>
        <taxon>Oculimacula</taxon>
    </lineage>
</organism>
<accession>A0ABR4CL84</accession>
<comment type="caution">
    <text evidence="1">The sequence shown here is derived from an EMBL/GenBank/DDBJ whole genome shotgun (WGS) entry which is preliminary data.</text>
</comment>
<sequence length="495" mass="56890">MSPQKQGAYSPEPDHGTWLCSEGPYLEYMKKFERLHPGIGIPDQLNRHIVSRIGQSRSVLLELTPDHRWNRQTFQNKEDIKIHFVNREQSDNAATAADSKRRVYILEGLDPEFVEAYGSYFFMDPRFFSRQERNDPWNLKIAGSVVHDTDSLPSSIDPERYFRVKYGEVREFDQLDDWRTVCAVTGRHLAAIGFGGKLDTTAAVARRFSYWSRMGKNNSWDVVILCDPPVLAVRVLSRPTISDIFRSEPFQGGYPDFIKRADFNPNIPQFLAAPPRTSFLDDLCFYYECHYQSLAIATESQSSISPKIATIFPLKMVCAHYLKLIDYFEVIFTKLAKIEWQLSRQSDWAEYIGPGVEEQWSSLQLSSRRLAELNDDVESILRDLGIPIYDISTESRMKTEWASCDGDLRYIYRRLQKMKKEVDQMVTSAMGLSNIVGSRQALSEARRSVKEAKSTKTLTIVGLVFIPLAYTCALFSMSDNFRPGAPLFWFVAFRL</sequence>
<dbReference type="Proteomes" id="UP001595075">
    <property type="component" value="Unassembled WGS sequence"/>
</dbReference>
<dbReference type="EMBL" id="JAZHXI010000006">
    <property type="protein sequence ID" value="KAL2070277.1"/>
    <property type="molecule type" value="Genomic_DNA"/>
</dbReference>
<keyword evidence="2" id="KW-1185">Reference proteome</keyword>
<protein>
    <submittedName>
        <fullName evidence="1">Uncharacterized protein</fullName>
    </submittedName>
</protein>
<evidence type="ECO:0000313" key="1">
    <source>
        <dbReference type="EMBL" id="KAL2070277.1"/>
    </source>
</evidence>
<name>A0ABR4CL84_9HELO</name>
<reference evidence="1 2" key="1">
    <citation type="journal article" date="2024" name="Commun. Biol.">
        <title>Comparative genomic analysis of thermophilic fungi reveals convergent evolutionary adaptations and gene losses.</title>
        <authorList>
            <person name="Steindorff A.S."/>
            <person name="Aguilar-Pontes M.V."/>
            <person name="Robinson A.J."/>
            <person name="Andreopoulos B."/>
            <person name="LaButti K."/>
            <person name="Kuo A."/>
            <person name="Mondo S."/>
            <person name="Riley R."/>
            <person name="Otillar R."/>
            <person name="Haridas S."/>
            <person name="Lipzen A."/>
            <person name="Grimwood J."/>
            <person name="Schmutz J."/>
            <person name="Clum A."/>
            <person name="Reid I.D."/>
            <person name="Moisan M.C."/>
            <person name="Butler G."/>
            <person name="Nguyen T.T.M."/>
            <person name="Dewar K."/>
            <person name="Conant G."/>
            <person name="Drula E."/>
            <person name="Henrissat B."/>
            <person name="Hansel C."/>
            <person name="Singer S."/>
            <person name="Hutchinson M.I."/>
            <person name="de Vries R.P."/>
            <person name="Natvig D.O."/>
            <person name="Powell A.J."/>
            <person name="Tsang A."/>
            <person name="Grigoriev I.V."/>
        </authorList>
    </citation>
    <scope>NUCLEOTIDE SEQUENCE [LARGE SCALE GENOMIC DNA]</scope>
    <source>
        <strain evidence="1 2">CBS 494.80</strain>
    </source>
</reference>
<proteinExistence type="predicted"/>
<evidence type="ECO:0000313" key="2">
    <source>
        <dbReference type="Proteomes" id="UP001595075"/>
    </source>
</evidence>